<organism evidence="3 4">
    <name type="scientific">Moelleriella libera RCEF 2490</name>
    <dbReference type="NCBI Taxonomy" id="1081109"/>
    <lineage>
        <taxon>Eukaryota</taxon>
        <taxon>Fungi</taxon>
        <taxon>Dikarya</taxon>
        <taxon>Ascomycota</taxon>
        <taxon>Pezizomycotina</taxon>
        <taxon>Sordariomycetes</taxon>
        <taxon>Hypocreomycetidae</taxon>
        <taxon>Hypocreales</taxon>
        <taxon>Clavicipitaceae</taxon>
        <taxon>Moelleriella</taxon>
    </lineage>
</organism>
<proteinExistence type="predicted"/>
<dbReference type="EMBL" id="AZGY01000007">
    <property type="protein sequence ID" value="KZZ96474.1"/>
    <property type="molecule type" value="Genomic_DNA"/>
</dbReference>
<evidence type="ECO:0000256" key="2">
    <source>
        <dbReference type="SAM" id="Phobius"/>
    </source>
</evidence>
<dbReference type="Proteomes" id="UP000078544">
    <property type="component" value="Unassembled WGS sequence"/>
</dbReference>
<keyword evidence="2" id="KW-0472">Membrane</keyword>
<evidence type="ECO:0000256" key="1">
    <source>
        <dbReference type="SAM" id="MobiDB-lite"/>
    </source>
</evidence>
<dbReference type="AlphaFoldDB" id="A0A168CDW1"/>
<evidence type="ECO:0000313" key="3">
    <source>
        <dbReference type="EMBL" id="KZZ96474.1"/>
    </source>
</evidence>
<reference evidence="3 4" key="1">
    <citation type="journal article" date="2016" name="Genome Biol. Evol.">
        <title>Divergent and convergent evolution of fungal pathogenicity.</title>
        <authorList>
            <person name="Shang Y."/>
            <person name="Xiao G."/>
            <person name="Zheng P."/>
            <person name="Cen K."/>
            <person name="Zhan S."/>
            <person name="Wang C."/>
        </authorList>
    </citation>
    <scope>NUCLEOTIDE SEQUENCE [LARGE SCALE GENOMIC DNA]</scope>
    <source>
        <strain evidence="3 4">RCEF 2490</strain>
    </source>
</reference>
<feature type="region of interest" description="Disordered" evidence="1">
    <location>
        <begin position="77"/>
        <end position="96"/>
    </location>
</feature>
<accession>A0A168CDW1</accession>
<dbReference type="OrthoDB" id="5426678at2759"/>
<evidence type="ECO:0000313" key="4">
    <source>
        <dbReference type="Proteomes" id="UP000078544"/>
    </source>
</evidence>
<keyword evidence="2" id="KW-0812">Transmembrane</keyword>
<sequence length="227" mass="25042">MSPVAVAGICIAVVFTFIIAGAAFVLHFRRERARDAWDRAHGYAASPGLQETFSHHETGSSMSAAVQRYTRNAFGKRPRAASDLAGEAPPDEATDHLRTPRHIHDRKGGEAMDCARALRNPRPRRALKPCKLSLQMSSFSKIRSQRLQTETISLPISVSAAARQEYEMQISVPAINDDVRFRDGPIGESVIYATTKPRPVDPKDQVVNKHGCFEVPLRSGDSTLFGY</sequence>
<gene>
    <name evidence="3" type="ORF">AAL_03703</name>
</gene>
<comment type="caution">
    <text evidence="3">The sequence shown here is derived from an EMBL/GenBank/DDBJ whole genome shotgun (WGS) entry which is preliminary data.</text>
</comment>
<name>A0A168CDW1_9HYPO</name>
<keyword evidence="4" id="KW-1185">Reference proteome</keyword>
<keyword evidence="2" id="KW-1133">Transmembrane helix</keyword>
<feature type="transmembrane region" description="Helical" evidence="2">
    <location>
        <begin position="6"/>
        <end position="26"/>
    </location>
</feature>
<protein>
    <submittedName>
        <fullName evidence="3">Uncharacterized protein</fullName>
    </submittedName>
</protein>